<name>A0ABR5KQK8_PSEAV</name>
<proteinExistence type="predicted"/>
<comment type="caution">
    <text evidence="2">The sequence shown here is derived from an EMBL/GenBank/DDBJ whole genome shotgun (WGS) entry which is preliminary data.</text>
</comment>
<evidence type="ECO:0000313" key="3">
    <source>
        <dbReference type="EMBL" id="KPC17986.1"/>
    </source>
</evidence>
<dbReference type="EMBL" id="LGLK01000057">
    <property type="protein sequence ID" value="KPC17986.1"/>
    <property type="molecule type" value="Genomic_DNA"/>
</dbReference>
<feature type="region of interest" description="Disordered" evidence="1">
    <location>
        <begin position="1"/>
        <end position="31"/>
    </location>
</feature>
<organism evidence="2 4">
    <name type="scientific">Pseudomonas amygdali pv. lachrymans</name>
    <name type="common">Pseudomonas syringae pv. lachrymans</name>
    <dbReference type="NCBI Taxonomy" id="53707"/>
    <lineage>
        <taxon>Bacteria</taxon>
        <taxon>Pseudomonadati</taxon>
        <taxon>Pseudomonadota</taxon>
        <taxon>Gammaproteobacteria</taxon>
        <taxon>Pseudomonadales</taxon>
        <taxon>Pseudomonadaceae</taxon>
        <taxon>Pseudomonas</taxon>
        <taxon>Pseudomonas amygdali</taxon>
    </lineage>
</organism>
<dbReference type="Proteomes" id="UP000037943">
    <property type="component" value="Unassembled WGS sequence"/>
</dbReference>
<reference evidence="2 4" key="2">
    <citation type="submission" date="2015-10" db="EMBL/GenBank/DDBJ databases">
        <title>Comparative genomics and high-throughput reverse genetic screens identify a new phytobacterial MAMP and an Arabidopsis receptor required for immune elicitation.</title>
        <authorList>
            <person name="Mott G.A."/>
            <person name="Thakur S."/>
            <person name="Wang P.W."/>
            <person name="Desveaux D."/>
            <person name="Guttman D.S."/>
        </authorList>
    </citation>
    <scope>NUCLEOTIDE SEQUENCE [LARGE SCALE GENOMIC DNA]</scope>
    <source>
        <strain evidence="2 4">107</strain>
    </source>
</reference>
<feature type="compositionally biased region" description="Basic and acidic residues" evidence="1">
    <location>
        <begin position="1"/>
        <end position="14"/>
    </location>
</feature>
<evidence type="ECO:0000256" key="1">
    <source>
        <dbReference type="SAM" id="MobiDB-lite"/>
    </source>
</evidence>
<evidence type="ECO:0008006" key="5">
    <source>
        <dbReference type="Google" id="ProtNLM"/>
    </source>
</evidence>
<accession>A0ABR5KQK8</accession>
<dbReference type="EMBL" id="LGLK01000057">
    <property type="protein sequence ID" value="KPC17027.1"/>
    <property type="molecule type" value="Genomic_DNA"/>
</dbReference>
<reference evidence="2 4" key="1">
    <citation type="submission" date="2015-07" db="EMBL/GenBank/DDBJ databases">
        <authorList>
            <person name="O'Brien H.E."/>
            <person name="Thakur S."/>
            <person name="Gong Y."/>
            <person name="Wang P.W."/>
            <person name="Guttman D.S."/>
        </authorList>
    </citation>
    <scope>NUCLEOTIDE SEQUENCE [LARGE SCALE GENOMIC DNA]</scope>
    <source>
        <strain evidence="2 4">107</strain>
    </source>
</reference>
<sequence length="60" mass="6770">MDSEGYRPYEEKQVTKPAKGKSTPAKAERNDLAAREQQLVQELSALRAQIEKSEKSNFST</sequence>
<gene>
    <name evidence="2" type="ORF">AC499_0229</name>
    <name evidence="3" type="ORF">AC499_1188</name>
</gene>
<keyword evidence="4" id="KW-1185">Reference proteome</keyword>
<evidence type="ECO:0000313" key="2">
    <source>
        <dbReference type="EMBL" id="KPC17027.1"/>
    </source>
</evidence>
<evidence type="ECO:0000313" key="4">
    <source>
        <dbReference type="Proteomes" id="UP000037943"/>
    </source>
</evidence>
<protein>
    <recommendedName>
        <fullName evidence="5">Transposase</fullName>
    </recommendedName>
</protein>